<dbReference type="OrthoDB" id="1035036at2"/>
<dbReference type="InterPro" id="IPR012944">
    <property type="entry name" value="SusD_RagB_dom"/>
</dbReference>
<proteinExistence type="inferred from homology"/>
<keyword evidence="4" id="KW-0472">Membrane</keyword>
<organism evidence="7 8">
    <name type="scientific">Filimonas lacunae</name>
    <dbReference type="NCBI Taxonomy" id="477680"/>
    <lineage>
        <taxon>Bacteria</taxon>
        <taxon>Pseudomonadati</taxon>
        <taxon>Bacteroidota</taxon>
        <taxon>Chitinophagia</taxon>
        <taxon>Chitinophagales</taxon>
        <taxon>Chitinophagaceae</taxon>
        <taxon>Filimonas</taxon>
    </lineage>
</organism>
<keyword evidence="8" id="KW-1185">Reference proteome</keyword>
<evidence type="ECO:0000256" key="1">
    <source>
        <dbReference type="ARBA" id="ARBA00004442"/>
    </source>
</evidence>
<evidence type="ECO:0000256" key="4">
    <source>
        <dbReference type="ARBA" id="ARBA00023136"/>
    </source>
</evidence>
<feature type="domain" description="RagB/SusD" evidence="6">
    <location>
        <begin position="484"/>
        <end position="536"/>
    </location>
</feature>
<evidence type="ECO:0000259" key="6">
    <source>
        <dbReference type="Pfam" id="PF07980"/>
    </source>
</evidence>
<evidence type="ECO:0000313" key="7">
    <source>
        <dbReference type="EMBL" id="SIT21188.1"/>
    </source>
</evidence>
<evidence type="ECO:0000256" key="3">
    <source>
        <dbReference type="ARBA" id="ARBA00022729"/>
    </source>
</evidence>
<accession>A0A1N7QEC2</accession>
<evidence type="ECO:0000256" key="2">
    <source>
        <dbReference type="ARBA" id="ARBA00006275"/>
    </source>
</evidence>
<dbReference type="EMBL" id="FTOR01000005">
    <property type="protein sequence ID" value="SIT21188.1"/>
    <property type="molecule type" value="Genomic_DNA"/>
</dbReference>
<sequence>MNYLTIRNFTRGILPAAALLLFSCKKTFEVLPETTLDESQMYRNIYDADAAIIGIYGKLETLAEQYVVLNELRGDLITVTENADTSLQQLNEHAVVAGNKYADPRSFYQVIFNCNDVLKNLGVMLEDKKITQADYNARYSDIGALRSWLYLQLGIHFGEVPYITTAPENVNDIKNSAAYPRVPFATLLQQLIAFTEQLPVLDIYPSGSSLVTTVDGYATQKFFINRLCVLGDLYLWNGDYRKAATTYRAVMETGANSTNTDEQFNTYKIRYADVANNNDLAVGYIRYREQDLQSLINNAAQGWKSMFIRSQDALWNEEWIWVLPFSKSFAPENPFINLFAADGGSYLLKPSRAVIRNWNSQVQNNGFPFDARKLFSIDTSSGRPVVMKYSYNYSLLTPLEKTGNWFLYRAAQVHLHYAEAANRDGEGKVAWALLNQGIATAYDNASVTDKTNLQQTFEPAPYNFDGRYGTAPYFRGPWHRNGGIRGRAYLTPLSTGLQQQAEALEEAIVNESALELAFEGNRWPDLLRIALRKNDASFLAEKVGTKLQLEGNAHASEVKARLLNKANWYLPFNW</sequence>
<protein>
    <submittedName>
        <fullName evidence="7">Starch-binding associating with outer membrane</fullName>
    </submittedName>
</protein>
<keyword evidence="5" id="KW-0998">Cell outer membrane</keyword>
<name>A0A1N7QEC2_9BACT</name>
<dbReference type="GO" id="GO:0009279">
    <property type="term" value="C:cell outer membrane"/>
    <property type="evidence" value="ECO:0007669"/>
    <property type="project" value="UniProtKB-SubCell"/>
</dbReference>
<dbReference type="PROSITE" id="PS51257">
    <property type="entry name" value="PROKAR_LIPOPROTEIN"/>
    <property type="match status" value="1"/>
</dbReference>
<reference evidence="8" key="1">
    <citation type="submission" date="2017-01" db="EMBL/GenBank/DDBJ databases">
        <authorList>
            <person name="Varghese N."/>
            <person name="Submissions S."/>
        </authorList>
    </citation>
    <scope>NUCLEOTIDE SEQUENCE [LARGE SCALE GENOMIC DNA]</scope>
    <source>
        <strain evidence="8">DSM 21054</strain>
    </source>
</reference>
<dbReference type="STRING" id="477680.SAMN05421788_105116"/>
<keyword evidence="3" id="KW-0732">Signal</keyword>
<gene>
    <name evidence="7" type="ORF">SAMN05421788_105116</name>
</gene>
<dbReference type="Proteomes" id="UP000186917">
    <property type="component" value="Unassembled WGS sequence"/>
</dbReference>
<evidence type="ECO:0000313" key="8">
    <source>
        <dbReference type="Proteomes" id="UP000186917"/>
    </source>
</evidence>
<dbReference type="AlphaFoldDB" id="A0A1N7QEC2"/>
<dbReference type="SUPFAM" id="SSF48452">
    <property type="entry name" value="TPR-like"/>
    <property type="match status" value="1"/>
</dbReference>
<comment type="subcellular location">
    <subcellularLocation>
        <location evidence="1">Cell outer membrane</location>
    </subcellularLocation>
</comment>
<evidence type="ECO:0000256" key="5">
    <source>
        <dbReference type="ARBA" id="ARBA00023237"/>
    </source>
</evidence>
<dbReference type="Pfam" id="PF07980">
    <property type="entry name" value="SusD_RagB"/>
    <property type="match status" value="1"/>
</dbReference>
<dbReference type="Gene3D" id="1.25.40.390">
    <property type="match status" value="1"/>
</dbReference>
<comment type="similarity">
    <text evidence="2">Belongs to the SusD family.</text>
</comment>
<dbReference type="InterPro" id="IPR011990">
    <property type="entry name" value="TPR-like_helical_dom_sf"/>
</dbReference>